<dbReference type="PANTHER" id="PTHR43755:SF1">
    <property type="entry name" value="FAD-DEPENDENT PYRIDINE NUCLEOTIDE-DISULPHIDE OXIDOREDUCTASE"/>
    <property type="match status" value="1"/>
</dbReference>
<dbReference type="InterPro" id="IPR052541">
    <property type="entry name" value="SQRD"/>
</dbReference>
<sequence length="435" mass="46999">MSTIPNPKRRQWLRHIGSSALAGAAVVSAPSLARTPTHRVVIVGGGFGGATAARYIKQRLPQAEVSLIEAQAQYYTCPFSNLYLGGLKDFDELGHDFSNLAAQGIRVITDLATAVDTEQKRVHLAHHTAIHYDKLLLAPGIDFKWNALEGYDEAASLLAPHAWKTGPQTQRLKKQLEAMPDGGLFILVAPENPFRCPPGPYERVSMIAHYFKQHKPRSKILILDAKDAFSKQALFQQGWQQHYGSMIEWIPFSQDGKVIRVDAKRLQVETEFGTVHQADVLNVIPPQQAGAIAIQAGVTDNSGWVPVDGSNFASQQVADVYVVGDASIASPMPKSGFAANAQAKVAAAAIVNDLVGQDPAQAFYANTCYSLIAPHHGISVANAYVADEAHVIETSGGVSPLDGSAAFRQKEADYGAAWYKAISQDIWNSPLVKAT</sequence>
<keyword evidence="2" id="KW-0274">FAD</keyword>
<dbReference type="SUPFAM" id="SSF55424">
    <property type="entry name" value="FAD/NAD-linked reductases, dimerisation (C-terminal) domain"/>
    <property type="match status" value="1"/>
</dbReference>
<dbReference type="OrthoDB" id="9781621at2"/>
<evidence type="ECO:0000256" key="3">
    <source>
        <dbReference type="SAM" id="SignalP"/>
    </source>
</evidence>
<dbReference type="InterPro" id="IPR023753">
    <property type="entry name" value="FAD/NAD-binding_dom"/>
</dbReference>
<proteinExistence type="predicted"/>
<gene>
    <name evidence="7" type="ORF">PAEH1_00555</name>
</gene>
<dbReference type="PROSITE" id="PS51318">
    <property type="entry name" value="TAT"/>
    <property type="match status" value="1"/>
</dbReference>
<dbReference type="SUPFAM" id="SSF51905">
    <property type="entry name" value="FAD/NAD(P)-binding domain"/>
    <property type="match status" value="2"/>
</dbReference>
<evidence type="ECO:0000259" key="5">
    <source>
        <dbReference type="Pfam" id="PF09242"/>
    </source>
</evidence>
<dbReference type="EMBL" id="CP019697">
    <property type="protein sequence ID" value="AQS50408.1"/>
    <property type="molecule type" value="Genomic_DNA"/>
</dbReference>
<dbReference type="InterPro" id="IPR015323">
    <property type="entry name" value="FlavoCytC_S_DH_flav-bd"/>
</dbReference>
<dbReference type="GO" id="GO:0016491">
    <property type="term" value="F:oxidoreductase activity"/>
    <property type="evidence" value="ECO:0007669"/>
    <property type="project" value="InterPro"/>
</dbReference>
<dbReference type="STRING" id="643674.PAEH1_00555"/>
<feature type="chain" id="PRO_5012866358" evidence="3">
    <location>
        <begin position="34"/>
        <end position="435"/>
    </location>
</feature>
<evidence type="ECO:0000256" key="2">
    <source>
        <dbReference type="ARBA" id="ARBA00022827"/>
    </source>
</evidence>
<dbReference type="AlphaFoldDB" id="A0A1U9JXB9"/>
<evidence type="ECO:0000256" key="1">
    <source>
        <dbReference type="ARBA" id="ARBA00022630"/>
    </source>
</evidence>
<dbReference type="InterPro" id="IPR049386">
    <property type="entry name" value="FCSD_central"/>
</dbReference>
<dbReference type="Gene3D" id="3.50.50.60">
    <property type="entry name" value="FAD/NAD(P)-binding domain"/>
    <property type="match status" value="2"/>
</dbReference>
<feature type="domain" description="Sulfide dehydrogenase [flavocytochrome c] flavoprotein chain central" evidence="6">
    <location>
        <begin position="169"/>
        <end position="285"/>
    </location>
</feature>
<dbReference type="InterPro" id="IPR016156">
    <property type="entry name" value="FAD/NAD-linked_Rdtase_dimer_sf"/>
</dbReference>
<accession>A0A1U9JXB9</accession>
<protein>
    <submittedName>
        <fullName evidence="7">Cytochrome C</fullName>
    </submittedName>
</protein>
<keyword evidence="1" id="KW-0285">Flavoprotein</keyword>
<dbReference type="Pfam" id="PF07992">
    <property type="entry name" value="Pyr_redox_2"/>
    <property type="match status" value="1"/>
</dbReference>
<evidence type="ECO:0000259" key="6">
    <source>
        <dbReference type="Pfam" id="PF21706"/>
    </source>
</evidence>
<dbReference type="GO" id="GO:0050660">
    <property type="term" value="F:flavin adenine dinucleotide binding"/>
    <property type="evidence" value="ECO:0007669"/>
    <property type="project" value="InterPro"/>
</dbReference>
<evidence type="ECO:0000313" key="7">
    <source>
        <dbReference type="EMBL" id="AQS50408.1"/>
    </source>
</evidence>
<feature type="domain" description="FAD/NAD(P)-binding" evidence="4">
    <location>
        <begin position="39"/>
        <end position="151"/>
    </location>
</feature>
<dbReference type="KEGG" id="phn:PAEH1_00555"/>
<organism evidence="7 8">
    <name type="scientific">Paenalcaligenes hominis</name>
    <dbReference type="NCBI Taxonomy" id="643674"/>
    <lineage>
        <taxon>Bacteria</taxon>
        <taxon>Pseudomonadati</taxon>
        <taxon>Pseudomonadota</taxon>
        <taxon>Betaproteobacteria</taxon>
        <taxon>Burkholderiales</taxon>
        <taxon>Alcaligenaceae</taxon>
        <taxon>Paenalcaligenes</taxon>
    </lineage>
</organism>
<dbReference type="InterPro" id="IPR037092">
    <property type="entry name" value="FlavoCytC_S_DH_flav-bd_sf"/>
</dbReference>
<dbReference type="Pfam" id="PF09242">
    <property type="entry name" value="FCSD-flav_bind"/>
    <property type="match status" value="1"/>
</dbReference>
<dbReference type="Pfam" id="PF21706">
    <property type="entry name" value="FCSD_central"/>
    <property type="match status" value="1"/>
</dbReference>
<dbReference type="PANTHER" id="PTHR43755">
    <property type="match status" value="1"/>
</dbReference>
<keyword evidence="3" id="KW-0732">Signal</keyword>
<dbReference type="InterPro" id="IPR036188">
    <property type="entry name" value="FAD/NAD-bd_sf"/>
</dbReference>
<feature type="domain" description="Flavocytochrome c sulphide dehydrogenase flavin-binding" evidence="5">
    <location>
        <begin position="362"/>
        <end position="427"/>
    </location>
</feature>
<reference evidence="7 8" key="1">
    <citation type="submission" date="2017-01" db="EMBL/GenBank/DDBJ databases">
        <title>Complete Genome Sequence of Paenalcaligenes hominis, Isolated from a paraplegic Patient with neurogenic bladder.</title>
        <authorList>
            <person name="Mukhopadhyay R."/>
            <person name="Joaquin J."/>
            <person name="Hogue R."/>
            <person name="Kilaru A."/>
            <person name="Jospin G."/>
            <person name="Mars K."/>
            <person name="Eisen J.A."/>
            <person name="Chaturvedi V."/>
        </authorList>
    </citation>
    <scope>NUCLEOTIDE SEQUENCE [LARGE SCALE GENOMIC DNA]</scope>
    <source>
        <strain evidence="7 8">15S00501</strain>
    </source>
</reference>
<name>A0A1U9JXB9_9BURK</name>
<dbReference type="Proteomes" id="UP000189369">
    <property type="component" value="Chromosome"/>
</dbReference>
<evidence type="ECO:0000313" key="8">
    <source>
        <dbReference type="Proteomes" id="UP000189369"/>
    </source>
</evidence>
<dbReference type="InterPro" id="IPR006311">
    <property type="entry name" value="TAT_signal"/>
</dbReference>
<dbReference type="FunFam" id="3.50.50.60:FF:000234">
    <property type="entry name" value="Flavocytochrome C sulfide dehydrogenase"/>
    <property type="match status" value="1"/>
</dbReference>
<dbReference type="Gene3D" id="3.90.760.10">
    <property type="entry name" value="Flavocytochrome c sulphide dehydrogenase, flavin-binding domain"/>
    <property type="match status" value="1"/>
</dbReference>
<feature type="signal peptide" evidence="3">
    <location>
        <begin position="1"/>
        <end position="33"/>
    </location>
</feature>
<evidence type="ECO:0000259" key="4">
    <source>
        <dbReference type="Pfam" id="PF07992"/>
    </source>
</evidence>